<dbReference type="InParanoid" id="G0PJ65"/>
<dbReference type="HOGENOM" id="CLU_030831_0_3_1"/>
<reference evidence="3" key="1">
    <citation type="submission" date="2011-07" db="EMBL/GenBank/DDBJ databases">
        <authorList>
            <consortium name="Caenorhabditis brenneri Sequencing and Analysis Consortium"/>
            <person name="Wilson R.K."/>
        </authorList>
    </citation>
    <scope>NUCLEOTIDE SEQUENCE [LARGE SCALE GENOMIC DNA]</scope>
    <source>
        <strain evidence="3">PB2801</strain>
    </source>
</reference>
<dbReference type="EMBL" id="GL380646">
    <property type="protein sequence ID" value="EGT58790.1"/>
    <property type="molecule type" value="Genomic_DNA"/>
</dbReference>
<evidence type="ECO:0000259" key="1">
    <source>
        <dbReference type="Pfam" id="PF01827"/>
    </source>
</evidence>
<dbReference type="Pfam" id="PF01827">
    <property type="entry name" value="FTH"/>
    <property type="match status" value="1"/>
</dbReference>
<evidence type="ECO:0000313" key="2">
    <source>
        <dbReference type="EMBL" id="EGT58790.1"/>
    </source>
</evidence>
<protein>
    <recommendedName>
        <fullName evidence="1">DUF38 domain-containing protein</fullName>
    </recommendedName>
</protein>
<gene>
    <name evidence="2" type="ORF">CAEBREN_25441</name>
</gene>
<dbReference type="InterPro" id="IPR002900">
    <property type="entry name" value="DUF38/FTH_CAE_spp"/>
</dbReference>
<dbReference type="PANTHER" id="PTHR23014:SF1">
    <property type="entry name" value="DUF38 DOMAIN-CONTAINING PROTEIN-RELATED"/>
    <property type="match status" value="1"/>
</dbReference>
<sequence length="363" mass="42058">MNRMDNILMAVLSTGGYSLEGETSGMSLEKFFFSKVAEIFEGPGFRLRKVCRNIRNTIDGVKPKLHVNSLSFQLPGATESLKPYTRDTSKSYRRHFMKYHKPRAGCRLKLESEGITRYSIISMNEAETLLRNTKLILDELKVDLFLTIPIERRHIKKKEEAIENFFGTLKSLLKIRGHLLGIKKVELQVHDLSEAAGLLECVDSKSLKTISITIRGNHWIHPEDIIMNLTELEQWKNSEHLNMNGKIDLTLTLVERFASFKSVTLWPDFISIETLDEVKEFFILSLNMKTFTMESYKLEEMKDQLLSYFGEFNSYNEKFATSLGQRFVNQRTWSWRKDVSGSTKNLQIVLKIGRINHIKFSKV</sequence>
<dbReference type="PANTHER" id="PTHR23014">
    <property type="entry name" value="F-BOX A PROTEIN"/>
    <property type="match status" value="1"/>
</dbReference>
<evidence type="ECO:0000313" key="3">
    <source>
        <dbReference type="Proteomes" id="UP000008068"/>
    </source>
</evidence>
<dbReference type="Proteomes" id="UP000008068">
    <property type="component" value="Unassembled WGS sequence"/>
</dbReference>
<organism evidence="3">
    <name type="scientific">Caenorhabditis brenneri</name>
    <name type="common">Nematode worm</name>
    <dbReference type="NCBI Taxonomy" id="135651"/>
    <lineage>
        <taxon>Eukaryota</taxon>
        <taxon>Metazoa</taxon>
        <taxon>Ecdysozoa</taxon>
        <taxon>Nematoda</taxon>
        <taxon>Chromadorea</taxon>
        <taxon>Rhabditida</taxon>
        <taxon>Rhabditina</taxon>
        <taxon>Rhabditomorpha</taxon>
        <taxon>Rhabditoidea</taxon>
        <taxon>Rhabditidae</taxon>
        <taxon>Peloderinae</taxon>
        <taxon>Caenorhabditis</taxon>
    </lineage>
</organism>
<feature type="domain" description="DUF38" evidence="1">
    <location>
        <begin position="164"/>
        <end position="299"/>
    </location>
</feature>
<name>G0PJ65_CAEBE</name>
<keyword evidence="3" id="KW-1185">Reference proteome</keyword>
<proteinExistence type="predicted"/>
<accession>G0PJ65</accession>
<dbReference type="AlphaFoldDB" id="G0PJ65"/>